<protein>
    <submittedName>
        <fullName evidence="1">Uncharacterized protein</fullName>
    </submittedName>
</protein>
<accession>A0AB39N957</accession>
<reference evidence="1" key="1">
    <citation type="submission" date="2024-07" db="EMBL/GenBank/DDBJ databases">
        <authorList>
            <person name="Yu S.T."/>
        </authorList>
    </citation>
    <scope>NUCLEOTIDE SEQUENCE</scope>
    <source>
        <strain evidence="1">R11</strain>
    </source>
</reference>
<dbReference type="RefSeq" id="WP_369274290.1">
    <property type="nucleotide sequence ID" value="NZ_CP163432.1"/>
</dbReference>
<evidence type="ECO:0000313" key="1">
    <source>
        <dbReference type="EMBL" id="XDQ14315.1"/>
    </source>
</evidence>
<organism evidence="1">
    <name type="scientific">Streptomyces sp. R11</name>
    <dbReference type="NCBI Taxonomy" id="3238625"/>
    <lineage>
        <taxon>Bacteria</taxon>
        <taxon>Bacillati</taxon>
        <taxon>Actinomycetota</taxon>
        <taxon>Actinomycetes</taxon>
        <taxon>Kitasatosporales</taxon>
        <taxon>Streptomycetaceae</taxon>
        <taxon>Streptomyces</taxon>
    </lineage>
</organism>
<dbReference type="EMBL" id="CP163432">
    <property type="protein sequence ID" value="XDQ14315.1"/>
    <property type="molecule type" value="Genomic_DNA"/>
</dbReference>
<dbReference type="AlphaFoldDB" id="A0AB39N957"/>
<gene>
    <name evidence="1" type="ORF">AB5J55_34095</name>
</gene>
<sequence>MIHWLPDQPVQHGAAAAVSGWSGTAPGVGSDDELAVLDAVIAVTKDLSGQADAGR</sequence>
<name>A0AB39N957_9ACTN</name>
<proteinExistence type="predicted"/>